<name>A0A251X176_9RHOB</name>
<accession>A0A251X176</accession>
<organism evidence="1 2">
    <name type="scientific">Marivivens niveibacter</name>
    <dbReference type="NCBI Taxonomy" id="1930667"/>
    <lineage>
        <taxon>Bacteria</taxon>
        <taxon>Pseudomonadati</taxon>
        <taxon>Pseudomonadota</taxon>
        <taxon>Alphaproteobacteria</taxon>
        <taxon>Rhodobacterales</taxon>
        <taxon>Paracoccaceae</taxon>
        <taxon>Marivivens group</taxon>
        <taxon>Marivivens</taxon>
    </lineage>
</organism>
<dbReference type="GO" id="GO:0016740">
    <property type="term" value="F:transferase activity"/>
    <property type="evidence" value="ECO:0007669"/>
    <property type="project" value="UniProtKB-KW"/>
</dbReference>
<protein>
    <submittedName>
        <fullName evidence="1">Beta-3-deoxy-D-manno-oct-2-ulosonic acid transferase</fullName>
    </submittedName>
</protein>
<comment type="caution">
    <text evidence="1">The sequence shown here is derived from an EMBL/GenBank/DDBJ whole genome shotgun (WGS) entry which is preliminary data.</text>
</comment>
<sequence>MHAPEWTPAAAGISPRRLYVYNGGFLTQKRLRRILDLCGYDISIGAPSDGDMVGVWGQSPTSPRGEAVATKRDAPILRVEDAFIRSVGLGRDGALPIGLCIDDMGVHFDPETPSRLEQILKEHPLDDAALLSRARSGMDRIRRNHLSKYNNHDPRVTAPEPGYVLVVDQTAKDASVTASRANRNTFREMLFIAREEHPNARILIKTHPETTAGHREGHYRDKDCTDGIELYDDAISPQALLDGAIAVYTVSSQLGFEAIIAGHKPRVFGQPFYAGWGLTQDEHPIARRQRPLTRAQLFAAAMLLYPAWYDPFRDCLCDFETALAAIEAEARSYQEDSHGWIASGMRLWKRGPLQKAFGRYQPVIFADKNTIAKSERSGRPIMVWAGNTTDQLDAAGAVRVEDGFVRSRGLGAALTPPLSLVLDDMGIYYDPSRPSRLEHILNSHTPHAHDLVRAGKVIARLNRAGISKYNMGVDDIPTDLPTGRRILVPGQVEDDASIRLGTAEIHTNAQLLEATRKANPAATILFKPHPDVEAGLRKGHVPNAADFADAILTNVSAHAALEIVDEVWTMTSTIGFEALLRGKRVVTFGQPFYAGWGLTLDRGMPIERRAARPDLETFVHACLIEYPRYFDPVTGLPCPIEVILDRLEADDIPNGPPMLNLLSKLQGVFSSFAFLWR</sequence>
<dbReference type="OrthoDB" id="543755at2"/>
<keyword evidence="2" id="KW-1185">Reference proteome</keyword>
<dbReference type="Proteomes" id="UP000194664">
    <property type="component" value="Unassembled WGS sequence"/>
</dbReference>
<dbReference type="RefSeq" id="WP_086450018.1">
    <property type="nucleotide sequence ID" value="NZ_MSPP01000001.1"/>
</dbReference>
<proteinExistence type="predicted"/>
<dbReference type="GO" id="GO:0000271">
    <property type="term" value="P:polysaccharide biosynthetic process"/>
    <property type="evidence" value="ECO:0007669"/>
    <property type="project" value="InterPro"/>
</dbReference>
<dbReference type="AlphaFoldDB" id="A0A251X176"/>
<dbReference type="Pfam" id="PF05159">
    <property type="entry name" value="Capsule_synth"/>
    <property type="match status" value="4"/>
</dbReference>
<evidence type="ECO:0000313" key="1">
    <source>
        <dbReference type="EMBL" id="OUD10362.1"/>
    </source>
</evidence>
<gene>
    <name evidence="1" type="ORF">BVC71_02320</name>
</gene>
<dbReference type="CDD" id="cd16440">
    <property type="entry name" value="beta_Kdo_transferase_KpsC_1"/>
    <property type="match status" value="1"/>
</dbReference>
<reference evidence="1 2" key="1">
    <citation type="submission" date="2016-12" db="EMBL/GenBank/DDBJ databases">
        <title>The draft genome sequence of HSLHS2.</title>
        <authorList>
            <person name="Hu D."/>
            <person name="Wang L."/>
            <person name="Shao Z."/>
        </authorList>
    </citation>
    <scope>NUCLEOTIDE SEQUENCE [LARGE SCALE GENOMIC DNA]</scope>
    <source>
        <strain evidence="1">MCCC 1A06712</strain>
    </source>
</reference>
<dbReference type="CDD" id="cd16439">
    <property type="entry name" value="beta_Kdo_transferase_KpsC_2"/>
    <property type="match status" value="1"/>
</dbReference>
<dbReference type="EMBL" id="MSPP01000001">
    <property type="protein sequence ID" value="OUD10362.1"/>
    <property type="molecule type" value="Genomic_DNA"/>
</dbReference>
<dbReference type="GO" id="GO:0015774">
    <property type="term" value="P:polysaccharide transport"/>
    <property type="evidence" value="ECO:0007669"/>
    <property type="project" value="InterPro"/>
</dbReference>
<dbReference type="InterPro" id="IPR007833">
    <property type="entry name" value="Capsule_polysaccharide_synth"/>
</dbReference>
<keyword evidence="1" id="KW-0808">Transferase</keyword>
<evidence type="ECO:0000313" key="2">
    <source>
        <dbReference type="Proteomes" id="UP000194664"/>
    </source>
</evidence>